<dbReference type="SMART" id="SM00388">
    <property type="entry name" value="HisKA"/>
    <property type="match status" value="1"/>
</dbReference>
<dbReference type="InterPro" id="IPR005467">
    <property type="entry name" value="His_kinase_dom"/>
</dbReference>
<dbReference type="RefSeq" id="WP_145276910.1">
    <property type="nucleotide sequence ID" value="NZ_CP036426.1"/>
</dbReference>
<dbReference type="PROSITE" id="PS50885">
    <property type="entry name" value="HAMP"/>
    <property type="match status" value="1"/>
</dbReference>
<evidence type="ECO:0000256" key="10">
    <source>
        <dbReference type="ARBA" id="ARBA00023136"/>
    </source>
</evidence>
<dbReference type="GO" id="GO:0005886">
    <property type="term" value="C:plasma membrane"/>
    <property type="evidence" value="ECO:0007669"/>
    <property type="project" value="TreeGrafter"/>
</dbReference>
<feature type="domain" description="Histidine kinase" evidence="13">
    <location>
        <begin position="312"/>
        <end position="527"/>
    </location>
</feature>
<dbReference type="CDD" id="cd00082">
    <property type="entry name" value="HisKA"/>
    <property type="match status" value="1"/>
</dbReference>
<dbReference type="InterPro" id="IPR036097">
    <property type="entry name" value="HisK_dim/P_sf"/>
</dbReference>
<feature type="region of interest" description="Disordered" evidence="11">
    <location>
        <begin position="172"/>
        <end position="191"/>
    </location>
</feature>
<keyword evidence="16" id="KW-1185">Reference proteome</keyword>
<evidence type="ECO:0000256" key="5">
    <source>
        <dbReference type="ARBA" id="ARBA00022679"/>
    </source>
</evidence>
<keyword evidence="8 12" id="KW-1133">Transmembrane helix</keyword>
<keyword evidence="9" id="KW-0902">Two-component regulatory system</keyword>
<dbReference type="PANTHER" id="PTHR45436:SF5">
    <property type="entry name" value="SENSOR HISTIDINE KINASE TRCS"/>
    <property type="match status" value="1"/>
</dbReference>
<dbReference type="CDD" id="cd06225">
    <property type="entry name" value="HAMP"/>
    <property type="match status" value="1"/>
</dbReference>
<comment type="subcellular location">
    <subcellularLocation>
        <location evidence="2">Membrane</location>
    </subcellularLocation>
</comment>
<dbReference type="EMBL" id="CP036426">
    <property type="protein sequence ID" value="QDV38430.1"/>
    <property type="molecule type" value="Genomic_DNA"/>
</dbReference>
<feature type="region of interest" description="Disordered" evidence="11">
    <location>
        <begin position="59"/>
        <end position="137"/>
    </location>
</feature>
<dbReference type="InterPro" id="IPR003661">
    <property type="entry name" value="HisK_dim/P_dom"/>
</dbReference>
<dbReference type="InterPro" id="IPR003594">
    <property type="entry name" value="HATPase_dom"/>
</dbReference>
<evidence type="ECO:0000256" key="8">
    <source>
        <dbReference type="ARBA" id="ARBA00022989"/>
    </source>
</evidence>
<dbReference type="SMART" id="SM00387">
    <property type="entry name" value="HATPase_c"/>
    <property type="match status" value="1"/>
</dbReference>
<keyword evidence="4" id="KW-0597">Phosphoprotein</keyword>
<dbReference type="Gene3D" id="3.30.565.10">
    <property type="entry name" value="Histidine kinase-like ATPase, C-terminal domain"/>
    <property type="match status" value="1"/>
</dbReference>
<comment type="catalytic activity">
    <reaction evidence="1">
        <text>ATP + protein L-histidine = ADP + protein N-phospho-L-histidine.</text>
        <dbReference type="EC" id="2.7.13.3"/>
    </reaction>
</comment>
<evidence type="ECO:0000259" key="14">
    <source>
        <dbReference type="PROSITE" id="PS50885"/>
    </source>
</evidence>
<accession>A0A518HC55</accession>
<dbReference type="InterPro" id="IPR004358">
    <property type="entry name" value="Sig_transdc_His_kin-like_C"/>
</dbReference>
<evidence type="ECO:0000256" key="2">
    <source>
        <dbReference type="ARBA" id="ARBA00004370"/>
    </source>
</evidence>
<reference evidence="15 16" key="1">
    <citation type="submission" date="2019-02" db="EMBL/GenBank/DDBJ databases">
        <title>Deep-cultivation of Planctomycetes and their phenomic and genomic characterization uncovers novel biology.</title>
        <authorList>
            <person name="Wiegand S."/>
            <person name="Jogler M."/>
            <person name="Boedeker C."/>
            <person name="Pinto D."/>
            <person name="Vollmers J."/>
            <person name="Rivas-Marin E."/>
            <person name="Kohn T."/>
            <person name="Peeters S.H."/>
            <person name="Heuer A."/>
            <person name="Rast P."/>
            <person name="Oberbeckmann S."/>
            <person name="Bunk B."/>
            <person name="Jeske O."/>
            <person name="Meyerdierks A."/>
            <person name="Storesund J.E."/>
            <person name="Kallscheuer N."/>
            <person name="Luecker S."/>
            <person name="Lage O.M."/>
            <person name="Pohl T."/>
            <person name="Merkel B.J."/>
            <person name="Hornburger P."/>
            <person name="Mueller R.-W."/>
            <person name="Bruemmer F."/>
            <person name="Labrenz M."/>
            <person name="Spormann A.M."/>
            <person name="Op den Camp H."/>
            <person name="Overmann J."/>
            <person name="Amann R."/>
            <person name="Jetten M.S.M."/>
            <person name="Mascher T."/>
            <person name="Medema M.H."/>
            <person name="Devos D.P."/>
            <person name="Kaster A.-K."/>
            <person name="Ovreas L."/>
            <person name="Rohde M."/>
            <person name="Galperin M.Y."/>
            <person name="Jogler C."/>
        </authorList>
    </citation>
    <scope>NUCLEOTIDE SEQUENCE [LARGE SCALE GENOMIC DNA]</scope>
    <source>
        <strain evidence="15 16">ElP</strain>
    </source>
</reference>
<sequence length="540" mass="56296">MRRSLRWRLQLWHGLILLLVVVGFGSALYAESRRARLGEVDAELLATARMLEGFLRERPGRFLRQGGPPASRGADGPRRPGFGPPGPPPSRGADGPRGPGFGPPGPPGRGGGPPGLRGGPPIPDGDGPGRPGGRLADRLDARAPRRPDAPAPGQGGPFFVVWRADGSVFDASMEGGREIPPRPQPAPGRAAARGRGHWREVVIAGPAGSTILVGRPIGRELAELGGLARRLAAVGGGVFAVGLLGGWWLSGRAVRPIEAMGRTAEGISARNLSDRVDLAGVDREFERLGSTLNDMLDRLESAFEQQTRFTADASHELRTPLSVILTHAELALARTRSADEYRESLGTCRRAAGRMRGIVEDLLTLARADAGQLDLKRGPVDLRSIALEVASQLGPMAEGRGVRVEVRGDRVVVPADPARLGQVATNLISNAIAYNRPGGAVVVSTAVEGGSGVLRVVDTGPGIPEADLPRLFDRFYRVDLARSRAAGGSGLGLSICKSLVEALGGSIGVRSVEGEGAAFEVRLPGPGPASGSGSGEEEGA</sequence>
<feature type="region of interest" description="Disordered" evidence="11">
    <location>
        <begin position="520"/>
        <end position="540"/>
    </location>
</feature>
<evidence type="ECO:0000313" key="16">
    <source>
        <dbReference type="Proteomes" id="UP000317835"/>
    </source>
</evidence>
<dbReference type="PROSITE" id="PS50109">
    <property type="entry name" value="HIS_KIN"/>
    <property type="match status" value="1"/>
</dbReference>
<dbReference type="PANTHER" id="PTHR45436">
    <property type="entry name" value="SENSOR HISTIDINE KINASE YKOH"/>
    <property type="match status" value="1"/>
</dbReference>
<feature type="domain" description="HAMP" evidence="14">
    <location>
        <begin position="251"/>
        <end position="304"/>
    </location>
</feature>
<dbReference type="Gene3D" id="1.10.287.130">
    <property type="match status" value="1"/>
</dbReference>
<evidence type="ECO:0000256" key="3">
    <source>
        <dbReference type="ARBA" id="ARBA00012438"/>
    </source>
</evidence>
<dbReference type="SMART" id="SM00304">
    <property type="entry name" value="HAMP"/>
    <property type="match status" value="1"/>
</dbReference>
<dbReference type="FunFam" id="1.10.287.130:FF:000001">
    <property type="entry name" value="Two-component sensor histidine kinase"/>
    <property type="match status" value="1"/>
</dbReference>
<dbReference type="Gene3D" id="6.10.340.10">
    <property type="match status" value="1"/>
</dbReference>
<dbReference type="EC" id="2.7.13.3" evidence="3"/>
<dbReference type="Pfam" id="PF00512">
    <property type="entry name" value="HisKA"/>
    <property type="match status" value="1"/>
</dbReference>
<evidence type="ECO:0000256" key="11">
    <source>
        <dbReference type="SAM" id="MobiDB-lite"/>
    </source>
</evidence>
<name>A0A518HC55_9BACT</name>
<evidence type="ECO:0000313" key="15">
    <source>
        <dbReference type="EMBL" id="QDV38430.1"/>
    </source>
</evidence>
<dbReference type="AlphaFoldDB" id="A0A518HC55"/>
<dbReference type="SUPFAM" id="SSF158472">
    <property type="entry name" value="HAMP domain-like"/>
    <property type="match status" value="1"/>
</dbReference>
<evidence type="ECO:0000256" key="12">
    <source>
        <dbReference type="SAM" id="Phobius"/>
    </source>
</evidence>
<organism evidence="15 16">
    <name type="scientific">Tautonia plasticadhaerens</name>
    <dbReference type="NCBI Taxonomy" id="2527974"/>
    <lineage>
        <taxon>Bacteria</taxon>
        <taxon>Pseudomonadati</taxon>
        <taxon>Planctomycetota</taxon>
        <taxon>Planctomycetia</taxon>
        <taxon>Isosphaerales</taxon>
        <taxon>Isosphaeraceae</taxon>
        <taxon>Tautonia</taxon>
    </lineage>
</organism>
<keyword evidence="10 12" id="KW-0472">Membrane</keyword>
<feature type="transmembrane region" description="Helical" evidence="12">
    <location>
        <begin position="12"/>
        <end position="30"/>
    </location>
</feature>
<evidence type="ECO:0000256" key="6">
    <source>
        <dbReference type="ARBA" id="ARBA00022692"/>
    </source>
</evidence>
<evidence type="ECO:0000256" key="4">
    <source>
        <dbReference type="ARBA" id="ARBA00022553"/>
    </source>
</evidence>
<dbReference type="GO" id="GO:0000155">
    <property type="term" value="F:phosphorelay sensor kinase activity"/>
    <property type="evidence" value="ECO:0007669"/>
    <property type="project" value="InterPro"/>
</dbReference>
<keyword evidence="6 12" id="KW-0812">Transmembrane</keyword>
<dbReference type="Proteomes" id="UP000317835">
    <property type="component" value="Chromosome"/>
</dbReference>
<dbReference type="InterPro" id="IPR003660">
    <property type="entry name" value="HAMP_dom"/>
</dbReference>
<proteinExistence type="predicted"/>
<evidence type="ECO:0000259" key="13">
    <source>
        <dbReference type="PROSITE" id="PS50109"/>
    </source>
</evidence>
<evidence type="ECO:0000256" key="7">
    <source>
        <dbReference type="ARBA" id="ARBA00022777"/>
    </source>
</evidence>
<dbReference type="KEGG" id="tpla:ElP_63850"/>
<dbReference type="FunFam" id="3.30.565.10:FF:000006">
    <property type="entry name" value="Sensor histidine kinase WalK"/>
    <property type="match status" value="1"/>
</dbReference>
<evidence type="ECO:0000256" key="9">
    <source>
        <dbReference type="ARBA" id="ARBA00023012"/>
    </source>
</evidence>
<dbReference type="Pfam" id="PF02518">
    <property type="entry name" value="HATPase_c"/>
    <property type="match status" value="1"/>
</dbReference>
<dbReference type="InterPro" id="IPR036890">
    <property type="entry name" value="HATPase_C_sf"/>
</dbReference>
<dbReference type="InterPro" id="IPR050428">
    <property type="entry name" value="TCS_sensor_his_kinase"/>
</dbReference>
<dbReference type="OrthoDB" id="9786919at2"/>
<dbReference type="PRINTS" id="PR00344">
    <property type="entry name" value="BCTRLSENSOR"/>
</dbReference>
<dbReference type="SUPFAM" id="SSF47384">
    <property type="entry name" value="Homodimeric domain of signal transducing histidine kinase"/>
    <property type="match status" value="1"/>
</dbReference>
<dbReference type="Pfam" id="PF00672">
    <property type="entry name" value="HAMP"/>
    <property type="match status" value="1"/>
</dbReference>
<protein>
    <recommendedName>
        <fullName evidence="3">histidine kinase</fullName>
        <ecNumber evidence="3">2.7.13.3</ecNumber>
    </recommendedName>
</protein>
<gene>
    <name evidence="15" type="primary">cusS_2</name>
    <name evidence="15" type="ORF">ElP_63850</name>
</gene>
<keyword evidence="5 15" id="KW-0808">Transferase</keyword>
<keyword evidence="7 15" id="KW-0418">Kinase</keyword>
<dbReference type="SUPFAM" id="SSF55874">
    <property type="entry name" value="ATPase domain of HSP90 chaperone/DNA topoisomerase II/histidine kinase"/>
    <property type="match status" value="1"/>
</dbReference>
<feature type="compositionally biased region" description="Gly residues" evidence="11">
    <location>
        <begin position="108"/>
        <end position="118"/>
    </location>
</feature>
<dbReference type="CDD" id="cd00075">
    <property type="entry name" value="HATPase"/>
    <property type="match status" value="1"/>
</dbReference>
<evidence type="ECO:0000256" key="1">
    <source>
        <dbReference type="ARBA" id="ARBA00000085"/>
    </source>
</evidence>